<protein>
    <submittedName>
        <fullName evidence="3">Alpha/Beta hydrolase protein</fullName>
    </submittedName>
</protein>
<comment type="caution">
    <text evidence="3">The sequence shown here is derived from an EMBL/GenBank/DDBJ whole genome shotgun (WGS) entry which is preliminary data.</text>
</comment>
<keyword evidence="4" id="KW-1185">Reference proteome</keyword>
<dbReference type="PANTHER" id="PTHR48081">
    <property type="entry name" value="AB HYDROLASE SUPERFAMILY PROTEIN C4A8.06C"/>
    <property type="match status" value="1"/>
</dbReference>
<proteinExistence type="predicted"/>
<evidence type="ECO:0000313" key="3">
    <source>
        <dbReference type="EMBL" id="KAH8691639.1"/>
    </source>
</evidence>
<keyword evidence="1 3" id="KW-0378">Hydrolase</keyword>
<evidence type="ECO:0000259" key="2">
    <source>
        <dbReference type="Pfam" id="PF07859"/>
    </source>
</evidence>
<accession>A0AAD4KI59</accession>
<reference evidence="3" key="1">
    <citation type="submission" date="2021-12" db="EMBL/GenBank/DDBJ databases">
        <title>Convergent genome expansion in fungi linked to evolution of root-endophyte symbiosis.</title>
        <authorList>
            <consortium name="DOE Joint Genome Institute"/>
            <person name="Ke Y.-H."/>
            <person name="Bonito G."/>
            <person name="Liao H.-L."/>
            <person name="Looney B."/>
            <person name="Rojas-Flechas A."/>
            <person name="Nash J."/>
            <person name="Hameed K."/>
            <person name="Schadt C."/>
            <person name="Martin F."/>
            <person name="Crous P.W."/>
            <person name="Miettinen O."/>
            <person name="Magnuson J.K."/>
            <person name="Labbe J."/>
            <person name="Jacobson D."/>
            <person name="Doktycz M.J."/>
            <person name="Veneault-Fourrey C."/>
            <person name="Kuo A."/>
            <person name="Mondo S."/>
            <person name="Calhoun S."/>
            <person name="Riley R."/>
            <person name="Ohm R."/>
            <person name="LaButti K."/>
            <person name="Andreopoulos B."/>
            <person name="Pangilinan J."/>
            <person name="Nolan M."/>
            <person name="Tritt A."/>
            <person name="Clum A."/>
            <person name="Lipzen A."/>
            <person name="Daum C."/>
            <person name="Barry K."/>
            <person name="Grigoriev I.V."/>
            <person name="Vilgalys R."/>
        </authorList>
    </citation>
    <scope>NUCLEOTIDE SEQUENCE</scope>
    <source>
        <strain evidence="3">PMI_201</strain>
    </source>
</reference>
<feature type="domain" description="Alpha/beta hydrolase fold-3" evidence="2">
    <location>
        <begin position="51"/>
        <end position="202"/>
    </location>
</feature>
<dbReference type="GeneID" id="70244796"/>
<dbReference type="SUPFAM" id="SSF53474">
    <property type="entry name" value="alpha/beta-Hydrolases"/>
    <property type="match status" value="1"/>
</dbReference>
<gene>
    <name evidence="3" type="ORF">BGW36DRAFT_363966</name>
</gene>
<dbReference type="Gene3D" id="3.40.50.1820">
    <property type="entry name" value="alpha/beta hydrolase"/>
    <property type="match status" value="1"/>
</dbReference>
<dbReference type="Proteomes" id="UP001201262">
    <property type="component" value="Unassembled WGS sequence"/>
</dbReference>
<sequence>MGEGEQEQKVDGVHYTQKTYTFKKIKDKEILLDVYSVDNGSIEPASKQPAVLFFHYGYVITGDRYAFPKWLLMAALRRGWTFISADHRCLPESTGHDAIEDCVDAYFFVVKDLSSGDSAIDPNRIIIAGSSGGGYCAVACSQRLVEKDASIEELSLKDRGTEIAIPRPVAVLAIYPMIDLLSPWWTTMNHEENTLSQKELDQVRGQIDQDIKNGHISLGERFAEKDEDLIYQSRWPVLQYVLQTFTYADYLSGIKGLSQKIALNSSVDWQQYKDMKARTVPESAQKLFPIDFDNMSSKFPPLFIVHGTGDRDVPIEDSKALVNRCGELTVPVRHWWLPGLEHCFDLEYDDLESSIGEKDLQVGPAGLRELIVTLDNFVCAKD</sequence>
<dbReference type="InterPro" id="IPR013094">
    <property type="entry name" value="AB_hydrolase_3"/>
</dbReference>
<dbReference type="InterPro" id="IPR029058">
    <property type="entry name" value="AB_hydrolase_fold"/>
</dbReference>
<dbReference type="GO" id="GO:0016787">
    <property type="term" value="F:hydrolase activity"/>
    <property type="evidence" value="ECO:0007669"/>
    <property type="project" value="UniProtKB-KW"/>
</dbReference>
<dbReference type="Pfam" id="PF07859">
    <property type="entry name" value="Abhydrolase_3"/>
    <property type="match status" value="1"/>
</dbReference>
<dbReference type="PANTHER" id="PTHR48081:SF3">
    <property type="entry name" value="ALPHA_BETA HYDROLASE FOLD-3 DOMAIN-CONTAINING PROTEIN"/>
    <property type="match status" value="1"/>
</dbReference>
<evidence type="ECO:0000256" key="1">
    <source>
        <dbReference type="ARBA" id="ARBA00022801"/>
    </source>
</evidence>
<dbReference type="RefSeq" id="XP_046067731.1">
    <property type="nucleotide sequence ID" value="XM_046214509.1"/>
</dbReference>
<dbReference type="InterPro" id="IPR050300">
    <property type="entry name" value="GDXG_lipolytic_enzyme"/>
</dbReference>
<evidence type="ECO:0000313" key="4">
    <source>
        <dbReference type="Proteomes" id="UP001201262"/>
    </source>
</evidence>
<dbReference type="EMBL" id="JAJTJA010000012">
    <property type="protein sequence ID" value="KAH8691639.1"/>
    <property type="molecule type" value="Genomic_DNA"/>
</dbReference>
<dbReference type="AlphaFoldDB" id="A0AAD4KI59"/>
<name>A0AAD4KI59_9EURO</name>
<organism evidence="3 4">
    <name type="scientific">Talaromyces proteolyticus</name>
    <dbReference type="NCBI Taxonomy" id="1131652"/>
    <lineage>
        <taxon>Eukaryota</taxon>
        <taxon>Fungi</taxon>
        <taxon>Dikarya</taxon>
        <taxon>Ascomycota</taxon>
        <taxon>Pezizomycotina</taxon>
        <taxon>Eurotiomycetes</taxon>
        <taxon>Eurotiomycetidae</taxon>
        <taxon>Eurotiales</taxon>
        <taxon>Trichocomaceae</taxon>
        <taxon>Talaromyces</taxon>
        <taxon>Talaromyces sect. Bacilispori</taxon>
    </lineage>
</organism>